<evidence type="ECO:0000256" key="1">
    <source>
        <dbReference type="SAM" id="MobiDB-lite"/>
    </source>
</evidence>
<dbReference type="AlphaFoldDB" id="A0A934VXR3"/>
<dbReference type="EMBL" id="JAENIJ010000068">
    <property type="protein sequence ID" value="MBK1884645.1"/>
    <property type="molecule type" value="Genomic_DNA"/>
</dbReference>
<accession>A0A934VXR3</accession>
<dbReference type="Proteomes" id="UP000603141">
    <property type="component" value="Unassembled WGS sequence"/>
</dbReference>
<reference evidence="2" key="1">
    <citation type="submission" date="2021-01" db="EMBL/GenBank/DDBJ databases">
        <title>Modified the classification status of verrucomicrobia.</title>
        <authorList>
            <person name="Feng X."/>
        </authorList>
    </citation>
    <scope>NUCLEOTIDE SEQUENCE</scope>
    <source>
        <strain evidence="2">KCTC 22041</strain>
    </source>
</reference>
<proteinExistence type="predicted"/>
<sequence length="225" mass="24719">MALYVLQEMKILAIVMLSVISADSQQVVADNQDDDWLPIPDGYVWPKPAEKAPDFRPVQKKFSELGKIHRTAIKDNWPDEVIPEQVYIATMDLNGDGRLEIFVEVPILGGSGGAYYEILSTKDGKAYNSVGGFQGGVRFLIPKNGWLQIQGSSRGGGGHFTRYLMTFLKDEYEVTRNEDHDTNTRKVTIRKTEAGQAGAGQPATAPESKPEGDANPKPESAPAPR</sequence>
<name>A0A934VXR3_9BACT</name>
<feature type="compositionally biased region" description="Low complexity" evidence="1">
    <location>
        <begin position="194"/>
        <end position="207"/>
    </location>
</feature>
<dbReference type="RefSeq" id="WP_200274035.1">
    <property type="nucleotide sequence ID" value="NZ_JAENIJ010000068.1"/>
</dbReference>
<feature type="region of interest" description="Disordered" evidence="1">
    <location>
        <begin position="176"/>
        <end position="225"/>
    </location>
</feature>
<evidence type="ECO:0000313" key="2">
    <source>
        <dbReference type="EMBL" id="MBK1884645.1"/>
    </source>
</evidence>
<protein>
    <submittedName>
        <fullName evidence="2">Uncharacterized protein</fullName>
    </submittedName>
</protein>
<gene>
    <name evidence="2" type="ORF">JIN85_19675</name>
</gene>
<comment type="caution">
    <text evidence="2">The sequence shown here is derived from an EMBL/GenBank/DDBJ whole genome shotgun (WGS) entry which is preliminary data.</text>
</comment>
<evidence type="ECO:0000313" key="3">
    <source>
        <dbReference type="Proteomes" id="UP000603141"/>
    </source>
</evidence>
<keyword evidence="3" id="KW-1185">Reference proteome</keyword>
<organism evidence="2 3">
    <name type="scientific">Luteolibacter pohnpeiensis</name>
    <dbReference type="NCBI Taxonomy" id="454153"/>
    <lineage>
        <taxon>Bacteria</taxon>
        <taxon>Pseudomonadati</taxon>
        <taxon>Verrucomicrobiota</taxon>
        <taxon>Verrucomicrobiia</taxon>
        <taxon>Verrucomicrobiales</taxon>
        <taxon>Verrucomicrobiaceae</taxon>
        <taxon>Luteolibacter</taxon>
    </lineage>
</organism>